<evidence type="ECO:0000313" key="2">
    <source>
        <dbReference type="EMBL" id="OQR67158.1"/>
    </source>
</evidence>
<keyword evidence="2" id="KW-0675">Receptor</keyword>
<gene>
    <name evidence="2" type="ORF">BIW11_04830</name>
</gene>
<dbReference type="EMBL" id="MNPL01029792">
    <property type="protein sequence ID" value="OQR67158.1"/>
    <property type="molecule type" value="Genomic_DNA"/>
</dbReference>
<evidence type="ECO:0000313" key="3">
    <source>
        <dbReference type="Proteomes" id="UP000192247"/>
    </source>
</evidence>
<name>A0A1V9X170_9ACAR</name>
<sequence length="361" mass="40373">MGLPLVQDEASADHKSDQFIALNCFTIPPSNSVRFCDVDNDGDFDDVDDVGEDDPADKQRVELRTLSPGDLSGAFILLFVGLCVAFVICIGEVIFEHMTREKRDTRVCPVALRWSLLLVGPRAFVYGVFYGLRTPVRDNQIATLIISSTSQHSPKDSFASSSIVSIRPAVQPEISAYIWLPQSIFFYLPTLDQSSNHLLIQQPCSAASCTRCEGGCWGRFARAASVTGMSLVRVFGSGPPLCQWPRPYSVVYAHIQTIIIRQLDARGSNDMTRYEFPDANHYAGPYAEEVRTTRSGFSRTHVMGRTWTTAIRGFYLVNPSIEVSRRRRDLLILTMCELFTGRQPKVMSHEEPVQPGQRHLC</sequence>
<comment type="caution">
    <text evidence="2">The sequence shown here is derived from an EMBL/GenBank/DDBJ whole genome shotgun (WGS) entry which is preliminary data.</text>
</comment>
<evidence type="ECO:0000256" key="1">
    <source>
        <dbReference type="SAM" id="Phobius"/>
    </source>
</evidence>
<dbReference type="Proteomes" id="UP000192247">
    <property type="component" value="Unassembled WGS sequence"/>
</dbReference>
<proteinExistence type="predicted"/>
<keyword evidence="1" id="KW-0812">Transmembrane</keyword>
<dbReference type="InParanoid" id="A0A1V9X170"/>
<keyword evidence="1" id="KW-0472">Membrane</keyword>
<feature type="transmembrane region" description="Helical" evidence="1">
    <location>
        <begin position="74"/>
        <end position="95"/>
    </location>
</feature>
<protein>
    <submittedName>
        <fullName evidence="2">Glutamate receptor</fullName>
    </submittedName>
</protein>
<keyword evidence="3" id="KW-1185">Reference proteome</keyword>
<accession>A0A1V9X170</accession>
<feature type="transmembrane region" description="Helical" evidence="1">
    <location>
        <begin position="107"/>
        <end position="132"/>
    </location>
</feature>
<dbReference type="AlphaFoldDB" id="A0A1V9X170"/>
<reference evidence="2 3" key="1">
    <citation type="journal article" date="2017" name="Gigascience">
        <title>Draft genome of the honey bee ectoparasitic mite, Tropilaelaps mercedesae, is shaped by the parasitic life history.</title>
        <authorList>
            <person name="Dong X."/>
            <person name="Armstrong S.D."/>
            <person name="Xia D."/>
            <person name="Makepeace B.L."/>
            <person name="Darby A.C."/>
            <person name="Kadowaki T."/>
        </authorList>
    </citation>
    <scope>NUCLEOTIDE SEQUENCE [LARGE SCALE GENOMIC DNA]</scope>
    <source>
        <strain evidence="2">Wuxi-XJTLU</strain>
    </source>
</reference>
<keyword evidence="1" id="KW-1133">Transmembrane helix</keyword>
<organism evidence="2 3">
    <name type="scientific">Tropilaelaps mercedesae</name>
    <dbReference type="NCBI Taxonomy" id="418985"/>
    <lineage>
        <taxon>Eukaryota</taxon>
        <taxon>Metazoa</taxon>
        <taxon>Ecdysozoa</taxon>
        <taxon>Arthropoda</taxon>
        <taxon>Chelicerata</taxon>
        <taxon>Arachnida</taxon>
        <taxon>Acari</taxon>
        <taxon>Parasitiformes</taxon>
        <taxon>Mesostigmata</taxon>
        <taxon>Gamasina</taxon>
        <taxon>Dermanyssoidea</taxon>
        <taxon>Laelapidae</taxon>
        <taxon>Tropilaelaps</taxon>
    </lineage>
</organism>